<gene>
    <name evidence="2" type="ORF">L3X38_015829</name>
</gene>
<proteinExistence type="predicted"/>
<dbReference type="AlphaFoldDB" id="A0AAD4Z8K1"/>
<organism evidence="2 3">
    <name type="scientific">Prunus dulcis</name>
    <name type="common">Almond</name>
    <name type="synonym">Amygdalus dulcis</name>
    <dbReference type="NCBI Taxonomy" id="3755"/>
    <lineage>
        <taxon>Eukaryota</taxon>
        <taxon>Viridiplantae</taxon>
        <taxon>Streptophyta</taxon>
        <taxon>Embryophyta</taxon>
        <taxon>Tracheophyta</taxon>
        <taxon>Spermatophyta</taxon>
        <taxon>Magnoliopsida</taxon>
        <taxon>eudicotyledons</taxon>
        <taxon>Gunneridae</taxon>
        <taxon>Pentapetalae</taxon>
        <taxon>rosids</taxon>
        <taxon>fabids</taxon>
        <taxon>Rosales</taxon>
        <taxon>Rosaceae</taxon>
        <taxon>Amygdaloideae</taxon>
        <taxon>Amygdaleae</taxon>
        <taxon>Prunus</taxon>
    </lineage>
</organism>
<accession>A0AAD4Z8K1</accession>
<dbReference type="Pfam" id="PF07727">
    <property type="entry name" value="RVT_2"/>
    <property type="match status" value="1"/>
</dbReference>
<dbReference type="Proteomes" id="UP001054821">
    <property type="component" value="Chromosome 3"/>
</dbReference>
<sequence length="301" mass="33720">MHQSIEGPLTLLMTLLWGHKPLLIWITALLQKIHVDVKNGVLDLGAFVVKTDFPWLWMPIATLVAFGFCGTISPNPPVLAALQSPTPAPVPRIRTRLQDGIQKPKLHTDDIVKYHIPRALLTVADHTEPTCFSEATKHLEWRDAMTEKINALLRNHTWSLVPSSPSQNLIGCKWVFRIKRHSDGYIERYKARLVVKGFHQRPGIDYDETFNPIVKPATIRTILSLAISHGWSLRQLDVKNVFLHGFLQKDVYTAQPPGFIDATHPSYVASSTKYSMASNNHLVLGSIASVLSLSLWALHGA</sequence>
<protein>
    <recommendedName>
        <fullName evidence="1">Reverse transcriptase Ty1/copia-type domain-containing protein</fullName>
    </recommendedName>
</protein>
<reference evidence="2 3" key="1">
    <citation type="journal article" date="2022" name="G3 (Bethesda)">
        <title>Whole-genome sequence and methylome profiling of the almond [Prunus dulcis (Mill.) D.A. Webb] cultivar 'Nonpareil'.</title>
        <authorList>
            <person name="D'Amico-Willman K.M."/>
            <person name="Ouma W.Z."/>
            <person name="Meulia T."/>
            <person name="Sideli G.M."/>
            <person name="Gradziel T.M."/>
            <person name="Fresnedo-Ramirez J."/>
        </authorList>
    </citation>
    <scope>NUCLEOTIDE SEQUENCE [LARGE SCALE GENOMIC DNA]</scope>
    <source>
        <strain evidence="2">Clone GOH B32 T37-40</strain>
    </source>
</reference>
<name>A0AAD4Z8K1_PRUDU</name>
<keyword evidence="3" id="KW-1185">Reference proteome</keyword>
<dbReference type="InterPro" id="IPR013103">
    <property type="entry name" value="RVT_2"/>
</dbReference>
<feature type="domain" description="Reverse transcriptase Ty1/copia-type" evidence="1">
    <location>
        <begin position="155"/>
        <end position="267"/>
    </location>
</feature>
<evidence type="ECO:0000259" key="1">
    <source>
        <dbReference type="Pfam" id="PF07727"/>
    </source>
</evidence>
<dbReference type="SUPFAM" id="SSF56672">
    <property type="entry name" value="DNA/RNA polymerases"/>
    <property type="match status" value="1"/>
</dbReference>
<evidence type="ECO:0000313" key="2">
    <source>
        <dbReference type="EMBL" id="KAI5336561.1"/>
    </source>
</evidence>
<dbReference type="EMBL" id="JAJFAZ020000003">
    <property type="protein sequence ID" value="KAI5336561.1"/>
    <property type="molecule type" value="Genomic_DNA"/>
</dbReference>
<comment type="caution">
    <text evidence="2">The sequence shown here is derived from an EMBL/GenBank/DDBJ whole genome shotgun (WGS) entry which is preliminary data.</text>
</comment>
<dbReference type="InterPro" id="IPR043502">
    <property type="entry name" value="DNA/RNA_pol_sf"/>
</dbReference>
<evidence type="ECO:0000313" key="3">
    <source>
        <dbReference type="Proteomes" id="UP001054821"/>
    </source>
</evidence>